<dbReference type="EMBL" id="NDFP01000002">
    <property type="protein sequence ID" value="PAL28318.1"/>
    <property type="molecule type" value="Genomic_DNA"/>
</dbReference>
<feature type="region of interest" description="Disordered" evidence="1">
    <location>
        <begin position="136"/>
        <end position="178"/>
    </location>
</feature>
<dbReference type="OrthoDB" id="7283399at2"/>
<feature type="region of interest" description="Disordered" evidence="1">
    <location>
        <begin position="28"/>
        <end position="104"/>
    </location>
</feature>
<dbReference type="PROSITE" id="PS51257">
    <property type="entry name" value="PROKAR_LIPOPROTEIN"/>
    <property type="match status" value="1"/>
</dbReference>
<dbReference type="GeneID" id="98302572"/>
<comment type="caution">
    <text evidence="2">The sequence shown here is derived from an EMBL/GenBank/DDBJ whole genome shotgun (WGS) entry which is preliminary data.</text>
</comment>
<evidence type="ECO:0000313" key="3">
    <source>
        <dbReference type="Proteomes" id="UP000216033"/>
    </source>
</evidence>
<name>A0A270BTN1_9PROT</name>
<organism evidence="2 3">
    <name type="scientific">Acetobacter syzygii</name>
    <dbReference type="NCBI Taxonomy" id="146476"/>
    <lineage>
        <taxon>Bacteria</taxon>
        <taxon>Pseudomonadati</taxon>
        <taxon>Pseudomonadota</taxon>
        <taxon>Alphaproteobacteria</taxon>
        <taxon>Acetobacterales</taxon>
        <taxon>Acetobacteraceae</taxon>
        <taxon>Acetobacter</taxon>
    </lineage>
</organism>
<dbReference type="AlphaFoldDB" id="A0A270BTN1"/>
<dbReference type="STRING" id="1231343.Absy_014_132"/>
<evidence type="ECO:0008006" key="4">
    <source>
        <dbReference type="Google" id="ProtNLM"/>
    </source>
</evidence>
<protein>
    <recommendedName>
        <fullName evidence="4">DUF3035 domain-containing protein</fullName>
    </recommendedName>
</protein>
<keyword evidence="3" id="KW-1185">Reference proteome</keyword>
<reference evidence="2 3" key="1">
    <citation type="submission" date="2017-04" db="EMBL/GenBank/DDBJ databases">
        <title>Kefir bacterial isolates.</title>
        <authorList>
            <person name="Kim Y."/>
            <person name="Blasche S."/>
            <person name="Patil K.R."/>
        </authorList>
    </citation>
    <scope>NUCLEOTIDE SEQUENCE [LARGE SCALE GENOMIC DNA]</scope>
    <source>
        <strain evidence="2 3">KR-2</strain>
    </source>
</reference>
<gene>
    <name evidence="2" type="ORF">B9K05_03275</name>
</gene>
<feature type="compositionally biased region" description="Polar residues" evidence="1">
    <location>
        <begin position="152"/>
        <end position="169"/>
    </location>
</feature>
<proteinExistence type="predicted"/>
<accession>A0A270BTN1</accession>
<evidence type="ECO:0000313" key="2">
    <source>
        <dbReference type="EMBL" id="PAL28318.1"/>
    </source>
</evidence>
<feature type="compositionally biased region" description="Low complexity" evidence="1">
    <location>
        <begin position="84"/>
        <end position="98"/>
    </location>
</feature>
<sequence length="178" mass="18053">MRRAALLGVCVMMSGCAGFEKVMSDTMTLPGENPNAPSGSDLNMRRVQGQATKEVPILPQGGNIWPGPPDPLPTLEDVARGRAGRPPAAGQATATGPQLPDGQEMSIGEQESIHKGVVGHGEYGASALPSNVVKPAGGGKAAAAPIEIPNGDGTTTLIHSDGSISTIGTPRTGHLPTH</sequence>
<evidence type="ECO:0000256" key="1">
    <source>
        <dbReference type="SAM" id="MobiDB-lite"/>
    </source>
</evidence>
<dbReference type="RefSeq" id="WP_048853944.1">
    <property type="nucleotide sequence ID" value="NZ_BAMZ01000014.1"/>
</dbReference>
<dbReference type="Proteomes" id="UP000216033">
    <property type="component" value="Unassembled WGS sequence"/>
</dbReference>